<dbReference type="KEGG" id="eec:EcWSU1_A038"/>
<geneLocation type="plasmid" evidence="1 2">
    <name>pEcWSU1_A</name>
</geneLocation>
<reference evidence="1 2" key="1">
    <citation type="journal article" date="2011" name="Stand. Genomic Sci.">
        <title>Complete genome of the onion pathogen Enterobacter cloacae EcWSU1.</title>
        <authorList>
            <person name="Humann J.L."/>
            <person name="Wildung M."/>
            <person name="Cheng C.H."/>
            <person name="Lee T."/>
            <person name="Stewart J.E."/>
            <person name="Drew J.C."/>
            <person name="Triplett E.W."/>
            <person name="Main D."/>
            <person name="Schroeder B.K."/>
        </authorList>
    </citation>
    <scope>NUCLEOTIDE SEQUENCE [LARGE SCALE GENOMIC DNA]</scope>
    <source>
        <strain evidence="1 2">EcWSU1</strain>
        <plasmid evidence="1">pEcWSU1_A</plasmid>
    </source>
</reference>
<keyword evidence="1" id="KW-0614">Plasmid</keyword>
<protein>
    <submittedName>
        <fullName evidence="1">Uncharacterized protein</fullName>
    </submittedName>
</protein>
<dbReference type="EMBL" id="CP002887">
    <property type="protein sequence ID" value="AEW76012.1"/>
    <property type="molecule type" value="Genomic_DNA"/>
</dbReference>
<gene>
    <name evidence="1" type="ORF">EcWSU1_A038</name>
</gene>
<accession>G8LQB6</accession>
<name>G8LQB6_9ENTR</name>
<dbReference type="Proteomes" id="UP000007838">
    <property type="component" value="Plasmid pEcWSU1_A"/>
</dbReference>
<organism evidence="1 2">
    <name type="scientific">Enterobacter ludwigii</name>
    <dbReference type="NCBI Taxonomy" id="299767"/>
    <lineage>
        <taxon>Bacteria</taxon>
        <taxon>Pseudomonadati</taxon>
        <taxon>Pseudomonadota</taxon>
        <taxon>Gammaproteobacteria</taxon>
        <taxon>Enterobacterales</taxon>
        <taxon>Enterobacteriaceae</taxon>
        <taxon>Enterobacter</taxon>
        <taxon>Enterobacter cloacae complex</taxon>
    </lineage>
</organism>
<proteinExistence type="predicted"/>
<evidence type="ECO:0000313" key="1">
    <source>
        <dbReference type="EMBL" id="AEW76012.1"/>
    </source>
</evidence>
<dbReference type="HOGENOM" id="CLU_3098418_0_0_6"/>
<sequence length="51" mass="5762">MSQVPREVGLPADIFNASSGFNRLNHSDHLMLSKTGFMHSDLLRWQIDYAG</sequence>
<evidence type="ECO:0000313" key="2">
    <source>
        <dbReference type="Proteomes" id="UP000007838"/>
    </source>
</evidence>
<dbReference type="AlphaFoldDB" id="G8LQB6"/>